<keyword evidence="3" id="KW-1185">Reference proteome</keyword>
<sequence>VALDTVAVMLPGASQLLGKECHQLGKMKKQNLTPDHFGLCVRALHLPLNRTPSLGVKSHRLLEMGCQVIQQRQMDGLVDTLRRCGAALRSPSARAEERLAHVTHCHMWDEVQLNFKSRESFKNARKRLKAVSHQTLVQRGQYHFTLGASHDGEWNAITVSEEWICRPRVGEGTPADAIDPAIMATIPDLHRYDSHAKMANFLKDVGSMTFQPMCDRASGNVLFLKRQCFFWGGENVLLLNPDTQNLLLFIETCGVHGHHRAKLQVRGLKPHTMMQYCISKLYRLQTTYVKMTSWIEARISRIRRVRREPPRPDTCLTLATVCEILYGLSSKQHLRKDGKHSRRYMDLQAAIGMFNGSLNDEIVHYCWNPETELPCCANQTETADKAVRAAVDSMFGTADPIPGESTWTRALPNFRRTLCRRCLFRLGLDCFALQPPKDHSDFVDMSLGEASEKLRELLRGARIKKVRGYYDDDSTFHDLAVLTASVSVFDKHLLYPLLGDQPTQDSDDGEPKFSKVGMLVDQRRSLIGKCLQELELPWALLDAVGAPVNDEAFMRRSRGVILRLATSAFRRYEVKYSTWPYKLYALVDSGASDEMKDQVVRELLSAPRRGLDVYSYGIRRKFGTRSLLLSSQCRSVLAADFDRHPYDIANIERSNSQLAQYHTRRAPGRSSVHVVREQMMREALHVHLARGGVDPVSSKRSKMQGPSPSETMQLMPRICDDGCTSGPMRFALADAPDTRLALAIEWPSSSSSPAAAEAVAASDQDVFLAPVVAERPDPSTLVTAPARAAGGRGGTQPCRRGLNPYMLAFNKCVHAARQSKGRRLSTAEYNAVVEGFKGRWGKMTDEGRLSVERDLYEDWMGGPPDGDADRVMKPNTSVNYEAFKEYSFWGYGRQARNHDRQSLANPAKFANVEKNIHARIRSFGKEVADEGTELIMIEGASLTPPHSKVRYACFITGTCHSPQVFDVTKCKFYFEDDGIDSSAPELPLPFLVGIAVRACRVSEKFVVLDCQTSDEFIWELVSSMRAASLHHLDYKCVGYDGSLMWSEVHGIRFVAGLFGGDASRPPKAPARAKRKAPTDGLLRGNPLDEDGPAAPKRKATSGQPLPSAGEVAQVADEEMQVPGPSELDEASAESDLFQEGADQDLSYDEGDASAVVEPPPSGAVGGILAGAGPAGGDENASEGEDLTDKNAEGVVAAAEDVGLVSAAENPDIGGPAMGAAPPSPDPIRELDGPSEFGYMNYRGRLAGRIVRGKTKGGVHVCCYFHTSCNLMISDRLYPGDETIKKWLFEVPPNPDHATKDQKTELRRKHLSMAKSRWQTARGQ</sequence>
<feature type="region of interest" description="Disordered" evidence="1">
    <location>
        <begin position="1294"/>
        <end position="1323"/>
    </location>
</feature>
<dbReference type="Proteomes" id="UP001189429">
    <property type="component" value="Unassembled WGS sequence"/>
</dbReference>
<evidence type="ECO:0000256" key="1">
    <source>
        <dbReference type="SAM" id="MobiDB-lite"/>
    </source>
</evidence>
<feature type="region of interest" description="Disordered" evidence="1">
    <location>
        <begin position="1148"/>
        <end position="1185"/>
    </location>
</feature>
<name>A0ABN9SBA9_9DINO</name>
<feature type="region of interest" description="Disordered" evidence="1">
    <location>
        <begin position="691"/>
        <end position="714"/>
    </location>
</feature>
<feature type="region of interest" description="Disordered" evidence="1">
    <location>
        <begin position="1063"/>
        <end position="1109"/>
    </location>
</feature>
<evidence type="ECO:0000313" key="2">
    <source>
        <dbReference type="EMBL" id="CAK0827059.1"/>
    </source>
</evidence>
<reference evidence="2" key="1">
    <citation type="submission" date="2023-10" db="EMBL/GenBank/DDBJ databases">
        <authorList>
            <person name="Chen Y."/>
            <person name="Shah S."/>
            <person name="Dougan E. K."/>
            <person name="Thang M."/>
            <person name="Chan C."/>
        </authorList>
    </citation>
    <scope>NUCLEOTIDE SEQUENCE [LARGE SCALE GENOMIC DNA]</scope>
</reference>
<dbReference type="EMBL" id="CAUYUJ010009535">
    <property type="protein sequence ID" value="CAK0827059.1"/>
    <property type="molecule type" value="Genomic_DNA"/>
</dbReference>
<proteinExistence type="predicted"/>
<feature type="compositionally biased region" description="Gly residues" evidence="1">
    <location>
        <begin position="1163"/>
        <end position="1175"/>
    </location>
</feature>
<organism evidence="2 3">
    <name type="scientific">Prorocentrum cordatum</name>
    <dbReference type="NCBI Taxonomy" id="2364126"/>
    <lineage>
        <taxon>Eukaryota</taxon>
        <taxon>Sar</taxon>
        <taxon>Alveolata</taxon>
        <taxon>Dinophyceae</taxon>
        <taxon>Prorocentrales</taxon>
        <taxon>Prorocentraceae</taxon>
        <taxon>Prorocentrum</taxon>
    </lineage>
</organism>
<accession>A0ABN9SBA9</accession>
<evidence type="ECO:0000313" key="3">
    <source>
        <dbReference type="Proteomes" id="UP001189429"/>
    </source>
</evidence>
<feature type="non-terminal residue" evidence="2">
    <location>
        <position position="1323"/>
    </location>
</feature>
<protein>
    <submittedName>
        <fullName evidence="2">Uncharacterized protein</fullName>
    </submittedName>
</protein>
<gene>
    <name evidence="2" type="ORF">PCOR1329_LOCUS26683</name>
</gene>
<feature type="non-terminal residue" evidence="2">
    <location>
        <position position="1"/>
    </location>
</feature>
<comment type="caution">
    <text evidence="2">The sequence shown here is derived from an EMBL/GenBank/DDBJ whole genome shotgun (WGS) entry which is preliminary data.</text>
</comment>